<keyword evidence="3" id="KW-1185">Reference proteome</keyword>
<name>A0A2P5CIF9_TREOI</name>
<sequence length="109" mass="12078">MLLLSLAIVADIYGNFLVRLVILAILAFFFQVFLCLWLRKKLRESLFDELNRAEVTCNDVRKFASVTAATDGFSTQNLLGKGGFGPVFKANKTSTLCSLSFGLNHKNGK</sequence>
<dbReference type="AlphaFoldDB" id="A0A2P5CIF9"/>
<dbReference type="Proteomes" id="UP000237000">
    <property type="component" value="Unassembled WGS sequence"/>
</dbReference>
<comment type="caution">
    <text evidence="2">The sequence shown here is derived from an EMBL/GenBank/DDBJ whole genome shotgun (WGS) entry which is preliminary data.</text>
</comment>
<evidence type="ECO:0000256" key="1">
    <source>
        <dbReference type="SAM" id="Phobius"/>
    </source>
</evidence>
<keyword evidence="2" id="KW-0430">Lectin</keyword>
<protein>
    <submittedName>
        <fullName evidence="2">Concanavalin A-like lectin/glucanase domain containing protein</fullName>
    </submittedName>
</protein>
<dbReference type="GO" id="GO:0030246">
    <property type="term" value="F:carbohydrate binding"/>
    <property type="evidence" value="ECO:0007669"/>
    <property type="project" value="UniProtKB-KW"/>
</dbReference>
<reference evidence="3" key="1">
    <citation type="submission" date="2016-06" db="EMBL/GenBank/DDBJ databases">
        <title>Parallel loss of symbiosis genes in relatives of nitrogen-fixing non-legume Parasponia.</title>
        <authorList>
            <person name="Van Velzen R."/>
            <person name="Holmer R."/>
            <person name="Bu F."/>
            <person name="Rutten L."/>
            <person name="Van Zeijl A."/>
            <person name="Liu W."/>
            <person name="Santuari L."/>
            <person name="Cao Q."/>
            <person name="Sharma T."/>
            <person name="Shen D."/>
            <person name="Roswanjaya Y."/>
            <person name="Wardhani T."/>
            <person name="Kalhor M.S."/>
            <person name="Jansen J."/>
            <person name="Van den Hoogen J."/>
            <person name="Gungor B."/>
            <person name="Hartog M."/>
            <person name="Hontelez J."/>
            <person name="Verver J."/>
            <person name="Yang W.-C."/>
            <person name="Schijlen E."/>
            <person name="Repin R."/>
            <person name="Schilthuizen M."/>
            <person name="Schranz E."/>
            <person name="Heidstra R."/>
            <person name="Miyata K."/>
            <person name="Fedorova E."/>
            <person name="Kohlen W."/>
            <person name="Bisseling T."/>
            <person name="Smit S."/>
            <person name="Geurts R."/>
        </authorList>
    </citation>
    <scope>NUCLEOTIDE SEQUENCE [LARGE SCALE GENOMIC DNA]</scope>
    <source>
        <strain evidence="3">cv. RG33-2</strain>
    </source>
</reference>
<gene>
    <name evidence="2" type="ORF">TorRG33x02_283480</name>
</gene>
<dbReference type="InParanoid" id="A0A2P5CIF9"/>
<dbReference type="Gene3D" id="3.30.200.20">
    <property type="entry name" value="Phosphorylase Kinase, domain 1"/>
    <property type="match status" value="1"/>
</dbReference>
<keyword evidence="1" id="KW-0812">Transmembrane</keyword>
<accession>A0A2P5CIF9</accession>
<keyword evidence="1" id="KW-0472">Membrane</keyword>
<feature type="non-terminal residue" evidence="2">
    <location>
        <position position="109"/>
    </location>
</feature>
<dbReference type="EMBL" id="JXTC01000361">
    <property type="protein sequence ID" value="PON60775.1"/>
    <property type="molecule type" value="Genomic_DNA"/>
</dbReference>
<proteinExistence type="predicted"/>
<organism evidence="2 3">
    <name type="scientific">Trema orientale</name>
    <name type="common">Charcoal tree</name>
    <name type="synonym">Celtis orientalis</name>
    <dbReference type="NCBI Taxonomy" id="63057"/>
    <lineage>
        <taxon>Eukaryota</taxon>
        <taxon>Viridiplantae</taxon>
        <taxon>Streptophyta</taxon>
        <taxon>Embryophyta</taxon>
        <taxon>Tracheophyta</taxon>
        <taxon>Spermatophyta</taxon>
        <taxon>Magnoliopsida</taxon>
        <taxon>eudicotyledons</taxon>
        <taxon>Gunneridae</taxon>
        <taxon>Pentapetalae</taxon>
        <taxon>rosids</taxon>
        <taxon>fabids</taxon>
        <taxon>Rosales</taxon>
        <taxon>Cannabaceae</taxon>
        <taxon>Trema</taxon>
    </lineage>
</organism>
<feature type="transmembrane region" description="Helical" evidence="1">
    <location>
        <begin position="12"/>
        <end position="38"/>
    </location>
</feature>
<evidence type="ECO:0000313" key="2">
    <source>
        <dbReference type="EMBL" id="PON60775.1"/>
    </source>
</evidence>
<keyword evidence="1" id="KW-1133">Transmembrane helix</keyword>
<dbReference type="OrthoDB" id="1938319at2759"/>
<evidence type="ECO:0000313" key="3">
    <source>
        <dbReference type="Proteomes" id="UP000237000"/>
    </source>
</evidence>